<keyword evidence="3" id="KW-1185">Reference proteome</keyword>
<organism evidence="2 3">
    <name type="scientific">Shewanella sairae</name>
    <dbReference type="NCBI Taxonomy" id="190310"/>
    <lineage>
        <taxon>Bacteria</taxon>
        <taxon>Pseudomonadati</taxon>
        <taxon>Pseudomonadota</taxon>
        <taxon>Gammaproteobacteria</taxon>
        <taxon>Alteromonadales</taxon>
        <taxon>Shewanellaceae</taxon>
        <taxon>Shewanella</taxon>
    </lineage>
</organism>
<dbReference type="Pfam" id="PF04230">
    <property type="entry name" value="PS_pyruv_trans"/>
    <property type="match status" value="1"/>
</dbReference>
<accession>A0ABQ4PQF1</accession>
<proteinExistence type="predicted"/>
<comment type="caution">
    <text evidence="2">The sequence shown here is derived from an EMBL/GenBank/DDBJ whole genome shotgun (WGS) entry which is preliminary data.</text>
</comment>
<gene>
    <name evidence="2" type="ORF">TUM4438_40650</name>
</gene>
<evidence type="ECO:0000259" key="1">
    <source>
        <dbReference type="Pfam" id="PF04230"/>
    </source>
</evidence>
<evidence type="ECO:0000313" key="2">
    <source>
        <dbReference type="EMBL" id="GIU51350.1"/>
    </source>
</evidence>
<evidence type="ECO:0000313" key="3">
    <source>
        <dbReference type="Proteomes" id="UP000887104"/>
    </source>
</evidence>
<dbReference type="PANTHER" id="PTHR36836">
    <property type="entry name" value="COLANIC ACID BIOSYNTHESIS PROTEIN WCAK"/>
    <property type="match status" value="1"/>
</dbReference>
<protein>
    <recommendedName>
        <fullName evidence="1">Polysaccharide pyruvyl transferase domain-containing protein</fullName>
    </recommendedName>
</protein>
<name>A0ABQ4PQF1_9GAMM</name>
<sequence>MIIEIKGVQFVNKGAELMLHAVLQQMENYWPDAELVLAPNPNSSYLDRAKVGAYQKLSVKKGKLDLNTLSYAIPTKIRKALKNKFGLVTEADIDVVLDASGFAYGDQWNSLSIQLLAKEINRLAKHGKKYIFLPQALGDFTRTQDIASLKNALPSASLICARENSSFEHVRKLIGDSANLVQFPDFTNLVKGVVPDYFVNGENRVLIIPNYNMVGTRNTHNAWKETYIDVLVNAVAVIRELGLEPVLLNHEGKGDAGICEQIKQLGGGDIELITEADPLKVKGIIGASKAVICSRFHGCVSALSQGIPCLGTSWSHKYERLYEEYMQADCLISPDISTEQLKNGLVAAIETVNAPEKVEARETYKLQSKAMWEKTSQVIG</sequence>
<reference evidence="2" key="1">
    <citation type="submission" date="2021-05" db="EMBL/GenBank/DDBJ databases">
        <title>Molecular characterization for Shewanella algae harboring chromosomal blaOXA-55-like strains isolated from clinical and environment sample.</title>
        <authorList>
            <person name="Ohama Y."/>
            <person name="Aoki K."/>
            <person name="Harada S."/>
            <person name="Moriya K."/>
            <person name="Ishii Y."/>
            <person name="Tateda K."/>
        </authorList>
    </citation>
    <scope>NUCLEOTIDE SEQUENCE</scope>
    <source>
        <strain evidence="2">JCM 11563</strain>
    </source>
</reference>
<dbReference type="PANTHER" id="PTHR36836:SF1">
    <property type="entry name" value="COLANIC ACID BIOSYNTHESIS PROTEIN WCAK"/>
    <property type="match status" value="1"/>
</dbReference>
<dbReference type="Proteomes" id="UP000887104">
    <property type="component" value="Unassembled WGS sequence"/>
</dbReference>
<dbReference type="EMBL" id="BPEY01000113">
    <property type="protein sequence ID" value="GIU51350.1"/>
    <property type="molecule type" value="Genomic_DNA"/>
</dbReference>
<dbReference type="InterPro" id="IPR007345">
    <property type="entry name" value="Polysacch_pyruvyl_Trfase"/>
</dbReference>
<dbReference type="RefSeq" id="WP_220783032.1">
    <property type="nucleotide sequence ID" value="NZ_BPEY01000113.1"/>
</dbReference>
<feature type="domain" description="Polysaccharide pyruvyl transferase" evidence="1">
    <location>
        <begin position="12"/>
        <end position="316"/>
    </location>
</feature>